<organism evidence="1 3">
    <name type="scientific">Niallia alba</name>
    <dbReference type="NCBI Taxonomy" id="2729105"/>
    <lineage>
        <taxon>Bacteria</taxon>
        <taxon>Bacillati</taxon>
        <taxon>Bacillota</taxon>
        <taxon>Bacilli</taxon>
        <taxon>Bacillales</taxon>
        <taxon>Bacillaceae</taxon>
        <taxon>Niallia</taxon>
    </lineage>
</organism>
<dbReference type="EMBL" id="JABBPK010000001">
    <property type="protein sequence ID" value="NMO78940.1"/>
    <property type="molecule type" value="Genomic_DNA"/>
</dbReference>
<accession>A0A7Y0KAY6</accession>
<comment type="caution">
    <text evidence="1">The sequence shown here is derived from an EMBL/GenBank/DDBJ whole genome shotgun (WGS) entry which is preliminary data.</text>
</comment>
<protein>
    <submittedName>
        <fullName evidence="1">Insertion element protein</fullName>
    </submittedName>
</protein>
<reference evidence="1 3" key="1">
    <citation type="submission" date="2020-04" db="EMBL/GenBank/DDBJ databases">
        <title>Bacillus sp. UniB3 isolated from commercial digestive syrup.</title>
        <authorList>
            <person name="Thorat V."/>
            <person name="Kirdat K."/>
            <person name="Tiwarekar B."/>
            <person name="Yadav A."/>
        </authorList>
    </citation>
    <scope>NUCLEOTIDE SEQUENCE [LARGE SCALE GENOMIC DNA]</scope>
    <source>
        <strain evidence="1 3">UniB3</strain>
    </source>
</reference>
<gene>
    <name evidence="1" type="ORF">HHU08_18440</name>
    <name evidence="2" type="ORF">HHU08_23810</name>
</gene>
<evidence type="ECO:0000313" key="3">
    <source>
        <dbReference type="Proteomes" id="UP000588491"/>
    </source>
</evidence>
<keyword evidence="3" id="KW-1185">Reference proteome</keyword>
<dbReference type="RefSeq" id="WP_169189012.1">
    <property type="nucleotide sequence ID" value="NZ_JABBPK010000001.1"/>
</dbReference>
<dbReference type="AlphaFoldDB" id="A0A7Y0KAY6"/>
<sequence>MAKLKRLATKDDNPVIVHSPLSNEELTNRLKDYDKLTPKQFGTKYKELLFKPAELTWNGQLLQFQYNHCLNPYCKWFGLPQEKFDVKGKPSRYKLSGAGDDKSLNCNPDPIKIGYGAVLDSRTYVVSNWSVAEEIERLVRIQTVEDIEPDYDFHKEGCIASDLTPFIEPKTFYKRGKSTANSQRYQCKECKKFTNVLPNQRQSSTYHQKRSEIMPLFAKLLLNRTPVSRTCEILGIGRGTYYDKLEILYRRCLEFLEKHETKPLINAEFKKMWLNTDKMTYYLNNVRKKGQGSSQFDGIEELQLPTSVVISADVLSRYVFRCDVAYDWDITLSDIALDTALLKEDHLNLFAKKHARFDAYSHFPMPPSKNDTQTQSDYHKELLKIERREKYIDGLHVQAAYTTIAHFWLIKQLVKTSEWRFVTDDDKSLINSIHRVFSQEIRRTDGHHFLCQTDKTKSRKKAYEEFKEAKANLLEWGSVRDIGTNSLRKLAYLYLTELFETHKFHKVESDGVSSHNEYADNPIEHPLATPDRGFRSVDCTTDVSFLEAKDVAALIVNVNDNATNTFIQHIRRRLSILERPLTTARGDGKSYIYSNFNPKYAQMALTILRTYYNFCLAYKTKEGKTETIATPAQRLGIAKKQYELNDIIYLR</sequence>
<dbReference type="EMBL" id="JABBPK010000001">
    <property type="protein sequence ID" value="NMO79954.1"/>
    <property type="molecule type" value="Genomic_DNA"/>
</dbReference>
<evidence type="ECO:0000313" key="2">
    <source>
        <dbReference type="EMBL" id="NMO79954.1"/>
    </source>
</evidence>
<evidence type="ECO:0000313" key="1">
    <source>
        <dbReference type="EMBL" id="NMO78940.1"/>
    </source>
</evidence>
<proteinExistence type="predicted"/>
<dbReference type="Proteomes" id="UP000588491">
    <property type="component" value="Unassembled WGS sequence"/>
</dbReference>
<name>A0A7Y0KAY6_9BACI</name>